<feature type="compositionally biased region" description="Low complexity" evidence="1">
    <location>
        <begin position="484"/>
        <end position="500"/>
    </location>
</feature>
<dbReference type="GO" id="GO:0030198">
    <property type="term" value="P:extracellular matrix organization"/>
    <property type="evidence" value="ECO:0007669"/>
    <property type="project" value="TreeGrafter"/>
</dbReference>
<feature type="region of interest" description="Disordered" evidence="1">
    <location>
        <begin position="309"/>
        <end position="400"/>
    </location>
</feature>
<dbReference type="PROSITE" id="PS50853">
    <property type="entry name" value="FN3"/>
    <property type="match status" value="2"/>
</dbReference>
<dbReference type="InterPro" id="IPR049109">
    <property type="entry name" value="TARSH/FNDC1_C"/>
</dbReference>
<dbReference type="AlphaFoldDB" id="A0AAD5FMW2"/>
<feature type="compositionally biased region" description="Low complexity" evidence="1">
    <location>
        <begin position="570"/>
        <end position="581"/>
    </location>
</feature>
<keyword evidence="5" id="KW-1185">Reference proteome</keyword>
<evidence type="ECO:0000259" key="3">
    <source>
        <dbReference type="PROSITE" id="PS50853"/>
    </source>
</evidence>
<evidence type="ECO:0000313" key="4">
    <source>
        <dbReference type="EMBL" id="KAI5621417.1"/>
    </source>
</evidence>
<dbReference type="InterPro" id="IPR036116">
    <property type="entry name" value="FN3_sf"/>
</dbReference>
<dbReference type="PANTHER" id="PTHR23197:SF10">
    <property type="entry name" value="TARGET OF NESH-SH3"/>
    <property type="match status" value="1"/>
</dbReference>
<name>A0AAD5FMW2_SILAS</name>
<dbReference type="GO" id="GO:0010811">
    <property type="term" value="P:positive regulation of cell-substrate adhesion"/>
    <property type="evidence" value="ECO:0007669"/>
    <property type="project" value="TreeGrafter"/>
</dbReference>
<feature type="region of interest" description="Disordered" evidence="1">
    <location>
        <begin position="900"/>
        <end position="923"/>
    </location>
</feature>
<evidence type="ECO:0000313" key="5">
    <source>
        <dbReference type="Proteomes" id="UP001205998"/>
    </source>
</evidence>
<feature type="domain" description="Fibronectin type-III" evidence="3">
    <location>
        <begin position="826"/>
        <end position="917"/>
    </location>
</feature>
<feature type="compositionally biased region" description="Polar residues" evidence="1">
    <location>
        <begin position="517"/>
        <end position="552"/>
    </location>
</feature>
<feature type="compositionally biased region" description="Polar residues" evidence="1">
    <location>
        <begin position="367"/>
        <end position="396"/>
    </location>
</feature>
<evidence type="ECO:0000256" key="1">
    <source>
        <dbReference type="SAM" id="MobiDB-lite"/>
    </source>
</evidence>
<comment type="caution">
    <text evidence="4">The sequence shown here is derived from an EMBL/GenBank/DDBJ whole genome shotgun (WGS) entry which is preliminary data.</text>
</comment>
<organism evidence="4 5">
    <name type="scientific">Silurus asotus</name>
    <name type="common">Amur catfish</name>
    <name type="synonym">Parasilurus asotus</name>
    <dbReference type="NCBI Taxonomy" id="30991"/>
    <lineage>
        <taxon>Eukaryota</taxon>
        <taxon>Metazoa</taxon>
        <taxon>Chordata</taxon>
        <taxon>Craniata</taxon>
        <taxon>Vertebrata</taxon>
        <taxon>Euteleostomi</taxon>
        <taxon>Actinopterygii</taxon>
        <taxon>Neopterygii</taxon>
        <taxon>Teleostei</taxon>
        <taxon>Ostariophysi</taxon>
        <taxon>Siluriformes</taxon>
        <taxon>Siluridae</taxon>
        <taxon>Silurus</taxon>
    </lineage>
</organism>
<feature type="region of interest" description="Disordered" evidence="1">
    <location>
        <begin position="701"/>
        <end position="745"/>
    </location>
</feature>
<keyword evidence="2" id="KW-0732">Signal</keyword>
<feature type="chain" id="PRO_5041939620" evidence="2">
    <location>
        <begin position="22"/>
        <end position="1058"/>
    </location>
</feature>
<feature type="region of interest" description="Disordered" evidence="1">
    <location>
        <begin position="415"/>
        <end position="608"/>
    </location>
</feature>
<dbReference type="EMBL" id="MU551633">
    <property type="protein sequence ID" value="KAI5621417.1"/>
    <property type="molecule type" value="Genomic_DNA"/>
</dbReference>
<feature type="compositionally biased region" description="Polar residues" evidence="1">
    <location>
        <begin position="439"/>
        <end position="450"/>
    </location>
</feature>
<feature type="domain" description="Fibronectin type-III" evidence="3">
    <location>
        <begin position="113"/>
        <end position="211"/>
    </location>
</feature>
<protein>
    <submittedName>
        <fullName evidence="4">Target of Nesh-SH3 isoform X3</fullName>
    </submittedName>
</protein>
<sequence length="1058" mass="118423">MSVFLLLLILSEVLLPNLTCASRVRRETTKVRISAIGDTITLKFLQPDIDTKLEGYILGYGRDLFSKQFMPLPEDGEPYETEIDAEPKYLVAVQPVKGDKVKKECAGNHNLKKPLHLVIGSVTPTSVMLSWGTLLNTLSTETNLDDCIDDGHYTVRYREKEPRKKWSYQTCPTTVTVIDKLKPETPYEFGVRAESENGVWSPPITHNTADRDINKPVVPENILKSMQKPITESPQASSPSVPVLYTVTQSRPAYLHGPPAPPPIPRVSQGPGRDDIRTSSPSEDSLFLTQTLTSTHTPMRNLTTTNIQTHHSTTSSLSVSPQQPFHTTRSQMPTNKTLFNTPNTKTNTTKTAVSSTVKAQLNLPPTKRTQIKNPTQPQPESSTRKYQYIQPSTSSHPIKPFTVQLRTTQFQQHTAKYPLKTAQPKPRSPKPYIIHPQVILNQSQPSTTRGQLKMTLEPITKKSDPHSTQTQSITTQPQPKPLITQPQPSTTQSQPNTSQPLPITIQTQPRMTKAENKQGTTKTQPTTMQFYSQTNQPKPIKTQNKKIQQTTVKPKLTTTQSKPPKKQQKPIKQPQPIKTQSNTGNYQPNYRSSQQPVTKQNPKFLTKPKLAHERKTLEELSTTEFQKQPVIYPTSSTIKHFNTSTRQNYRTKLTLMTKPTQPVQTPSEKPNTHYLPWREEKPVTKTSPVSKKAYYGKYWDKSHKGPKKPELNEIEKQTNQVDKDESDVPDMKPSPAPPIMDQKTPTTTPFLAINGSRYNIGDNSSIFSSVPVSEVDPMGKKRFIAPHVIYQVDKPPEKPCSVTNALSHFPEEENEVTNISGPPKTAPTNLTVVTVEGCPSFVIIDWDGTDNETTAYEVTSSVKSPNGQVVSVVTTNQTHTAVENLKPESSYEFTVTPKNELGSGPSSEPVSFNTESADPRVSKVPTGKNAIWSSFSFKADGYSECTGTQYVKRTWYRKFVGIQLCNSLRYKIYLSDSLKGKFYNIGDEAGYGEDHCQFVDSFLDGRTGGLLPPHQLPLKQGFFRAMRQEPVRFGKIGGSTQINYVAWYECGVPIPGSW</sequence>
<dbReference type="Proteomes" id="UP001205998">
    <property type="component" value="Unassembled WGS sequence"/>
</dbReference>
<proteinExistence type="predicted"/>
<feature type="compositionally biased region" description="Low complexity" evidence="1">
    <location>
        <begin position="333"/>
        <end position="359"/>
    </location>
</feature>
<feature type="region of interest" description="Disordered" evidence="1">
    <location>
        <begin position="252"/>
        <end position="285"/>
    </location>
</feature>
<evidence type="ECO:0000256" key="2">
    <source>
        <dbReference type="SAM" id="SignalP"/>
    </source>
</evidence>
<reference evidence="4" key="1">
    <citation type="submission" date="2018-07" db="EMBL/GenBank/DDBJ databases">
        <title>Comparative genomics of catfishes provides insights into carnivory and benthic adaptation.</title>
        <authorList>
            <person name="Zhang Y."/>
            <person name="Wang D."/>
            <person name="Peng Z."/>
            <person name="Zheng S."/>
            <person name="Shao F."/>
            <person name="Tao W."/>
        </authorList>
    </citation>
    <scope>NUCLEOTIDE SEQUENCE</scope>
    <source>
        <strain evidence="4">Chongqing</strain>
    </source>
</reference>
<dbReference type="Pfam" id="PF21731">
    <property type="entry name" value="TARSH_C"/>
    <property type="match status" value="1"/>
</dbReference>
<feature type="compositionally biased region" description="Polar residues" evidence="1">
    <location>
        <begin position="582"/>
        <end position="603"/>
    </location>
</feature>
<accession>A0AAD5FMW2</accession>
<dbReference type="Gene3D" id="2.60.40.10">
    <property type="entry name" value="Immunoglobulins"/>
    <property type="match status" value="2"/>
</dbReference>
<feature type="compositionally biased region" description="Basic and acidic residues" evidence="1">
    <location>
        <begin position="701"/>
        <end position="716"/>
    </location>
</feature>
<dbReference type="Pfam" id="PF00041">
    <property type="entry name" value="fn3"/>
    <property type="match status" value="2"/>
</dbReference>
<dbReference type="PANTHER" id="PTHR23197">
    <property type="entry name" value="TARSH-RELATED FIBRONECTIN DOMAIN-CONTAINING"/>
    <property type="match status" value="1"/>
</dbReference>
<dbReference type="InterPro" id="IPR013783">
    <property type="entry name" value="Ig-like_fold"/>
</dbReference>
<dbReference type="InterPro" id="IPR003961">
    <property type="entry name" value="FN3_dom"/>
</dbReference>
<feature type="compositionally biased region" description="Polar residues" evidence="1">
    <location>
        <begin position="317"/>
        <end position="332"/>
    </location>
</feature>
<feature type="compositionally biased region" description="Polar residues" evidence="1">
    <location>
        <begin position="904"/>
        <end position="916"/>
    </location>
</feature>
<feature type="compositionally biased region" description="Low complexity" evidence="1">
    <location>
        <begin position="466"/>
        <end position="477"/>
    </location>
</feature>
<dbReference type="CDD" id="cd00063">
    <property type="entry name" value="FN3"/>
    <property type="match status" value="2"/>
</dbReference>
<dbReference type="SUPFAM" id="SSF49265">
    <property type="entry name" value="Fibronectin type III"/>
    <property type="match status" value="2"/>
</dbReference>
<dbReference type="SMART" id="SM00060">
    <property type="entry name" value="FN3"/>
    <property type="match status" value="1"/>
</dbReference>
<gene>
    <name evidence="4" type="ORF">C0J50_19352</name>
</gene>
<feature type="compositionally biased region" description="Low complexity" evidence="1">
    <location>
        <begin position="553"/>
        <end position="562"/>
    </location>
</feature>
<feature type="signal peptide" evidence="2">
    <location>
        <begin position="1"/>
        <end position="21"/>
    </location>
</feature>